<dbReference type="Pfam" id="PF02631">
    <property type="entry name" value="RecX_HTH2"/>
    <property type="match status" value="1"/>
</dbReference>
<evidence type="ECO:0000256" key="1">
    <source>
        <dbReference type="ARBA" id="ARBA00004496"/>
    </source>
</evidence>
<gene>
    <name evidence="5" type="primary">recX</name>
    <name evidence="8" type="ORF">WG929_17860</name>
</gene>
<evidence type="ECO:0000313" key="8">
    <source>
        <dbReference type="EMBL" id="MFK4754281.1"/>
    </source>
</evidence>
<keyword evidence="4 5" id="KW-0963">Cytoplasm</keyword>
<dbReference type="PANTHER" id="PTHR33602">
    <property type="entry name" value="REGULATORY PROTEIN RECX FAMILY PROTEIN"/>
    <property type="match status" value="1"/>
</dbReference>
<dbReference type="InterPro" id="IPR053925">
    <property type="entry name" value="RecX_HTH_3rd"/>
</dbReference>
<protein>
    <recommendedName>
        <fullName evidence="3 5">Regulatory protein RecX</fullName>
    </recommendedName>
</protein>
<evidence type="ECO:0000256" key="5">
    <source>
        <dbReference type="HAMAP-Rule" id="MF_01114"/>
    </source>
</evidence>
<evidence type="ECO:0000313" key="9">
    <source>
        <dbReference type="Proteomes" id="UP001620597"/>
    </source>
</evidence>
<comment type="similarity">
    <text evidence="2 5">Belongs to the RecX family.</text>
</comment>
<evidence type="ECO:0000256" key="3">
    <source>
        <dbReference type="ARBA" id="ARBA00018111"/>
    </source>
</evidence>
<dbReference type="InterPro" id="IPR053924">
    <property type="entry name" value="RecX_HTH_2nd"/>
</dbReference>
<name>A0ABW8NN41_9GAMM</name>
<organism evidence="8 9">
    <name type="scientific">Oceanobacter antarcticus</name>
    <dbReference type="NCBI Taxonomy" id="3133425"/>
    <lineage>
        <taxon>Bacteria</taxon>
        <taxon>Pseudomonadati</taxon>
        <taxon>Pseudomonadota</taxon>
        <taxon>Gammaproteobacteria</taxon>
        <taxon>Oceanospirillales</taxon>
        <taxon>Oceanospirillaceae</taxon>
        <taxon>Oceanobacter</taxon>
    </lineage>
</organism>
<reference evidence="8 9" key="1">
    <citation type="submission" date="2024-03" db="EMBL/GenBank/DDBJ databases">
        <title>High-quality draft genome sequence of Oceanobacter sp. wDCs-4.</title>
        <authorList>
            <person name="Dong C."/>
        </authorList>
    </citation>
    <scope>NUCLEOTIDE SEQUENCE [LARGE SCALE GENOMIC DNA]</scope>
    <source>
        <strain evidence="9">wDCs-4</strain>
    </source>
</reference>
<evidence type="ECO:0000256" key="2">
    <source>
        <dbReference type="ARBA" id="ARBA00009695"/>
    </source>
</evidence>
<comment type="function">
    <text evidence="5">Modulates RecA activity.</text>
</comment>
<dbReference type="RefSeq" id="WP_416207190.1">
    <property type="nucleotide sequence ID" value="NZ_JBBKTX010000027.1"/>
</dbReference>
<sequence length="188" mass="21972">MSKKSKLTDLLPAISLAELRPQLRQAGIDLLSRREHSRDELHSKLTRRFYDRIDSDERLRFELLLNDILDDFTQRGWQSDERFTGSFLRTRFQRGQGPLRIQQELRQRRVADVIVRTAFEGCELDWFELARAGAAKKLGVSGELARVRLADQKEKARVYRFLSYRGFNTDQIQYALDACCEDSDDQGE</sequence>
<dbReference type="Proteomes" id="UP001620597">
    <property type="component" value="Unassembled WGS sequence"/>
</dbReference>
<dbReference type="InterPro" id="IPR003783">
    <property type="entry name" value="Regulatory_RecX"/>
</dbReference>
<comment type="caution">
    <text evidence="8">The sequence shown here is derived from an EMBL/GenBank/DDBJ whole genome shotgun (WGS) entry which is preliminary data.</text>
</comment>
<evidence type="ECO:0000259" key="7">
    <source>
        <dbReference type="Pfam" id="PF21981"/>
    </source>
</evidence>
<proteinExistence type="inferred from homology"/>
<evidence type="ECO:0000256" key="4">
    <source>
        <dbReference type="ARBA" id="ARBA00022490"/>
    </source>
</evidence>
<keyword evidence="9" id="KW-1185">Reference proteome</keyword>
<evidence type="ECO:0000259" key="6">
    <source>
        <dbReference type="Pfam" id="PF02631"/>
    </source>
</evidence>
<dbReference type="PANTHER" id="PTHR33602:SF1">
    <property type="entry name" value="REGULATORY PROTEIN RECX FAMILY PROTEIN"/>
    <property type="match status" value="1"/>
</dbReference>
<dbReference type="InterPro" id="IPR036388">
    <property type="entry name" value="WH-like_DNA-bd_sf"/>
</dbReference>
<comment type="subcellular location">
    <subcellularLocation>
        <location evidence="1 5">Cytoplasm</location>
    </subcellularLocation>
</comment>
<dbReference type="EMBL" id="JBBKTX010000027">
    <property type="protein sequence ID" value="MFK4754281.1"/>
    <property type="molecule type" value="Genomic_DNA"/>
</dbReference>
<accession>A0ABW8NN41</accession>
<feature type="domain" description="RecX second three-helical" evidence="6">
    <location>
        <begin position="79"/>
        <end position="118"/>
    </location>
</feature>
<feature type="domain" description="RecX third three-helical" evidence="7">
    <location>
        <begin position="125"/>
        <end position="176"/>
    </location>
</feature>
<dbReference type="Gene3D" id="1.10.10.10">
    <property type="entry name" value="Winged helix-like DNA-binding domain superfamily/Winged helix DNA-binding domain"/>
    <property type="match status" value="3"/>
</dbReference>
<dbReference type="HAMAP" id="MF_01114">
    <property type="entry name" value="RecX"/>
    <property type="match status" value="1"/>
</dbReference>
<dbReference type="Pfam" id="PF21981">
    <property type="entry name" value="RecX_HTH3"/>
    <property type="match status" value="1"/>
</dbReference>